<feature type="domain" description="Thiolase N-terminal" evidence="10">
    <location>
        <begin position="8"/>
        <end position="72"/>
    </location>
</feature>
<dbReference type="SUPFAM" id="SSF53901">
    <property type="entry name" value="Thiolase-like"/>
    <property type="match status" value="2"/>
</dbReference>
<evidence type="ECO:0000256" key="4">
    <source>
        <dbReference type="ARBA" id="ARBA00022832"/>
    </source>
</evidence>
<dbReference type="Pfam" id="PF02803">
    <property type="entry name" value="Thiolase_C"/>
    <property type="match status" value="1"/>
</dbReference>
<dbReference type="InParanoid" id="A7T787"/>
<dbReference type="Gene3D" id="3.40.47.10">
    <property type="match status" value="3"/>
</dbReference>
<evidence type="ECO:0000256" key="1">
    <source>
        <dbReference type="ARBA" id="ARBA00004173"/>
    </source>
</evidence>
<dbReference type="InterPro" id="IPR016039">
    <property type="entry name" value="Thiolase-like"/>
</dbReference>
<name>A7T787_NEMVE</name>
<dbReference type="PhylomeDB" id="A7T787"/>
<dbReference type="eggNOG" id="KOG1392">
    <property type="taxonomic scope" value="Eukaryota"/>
</dbReference>
<reference evidence="12 13" key="1">
    <citation type="journal article" date="2007" name="Science">
        <title>Sea anemone genome reveals ancestral eumetazoan gene repertoire and genomic organization.</title>
        <authorList>
            <person name="Putnam N.H."/>
            <person name="Srivastava M."/>
            <person name="Hellsten U."/>
            <person name="Dirks B."/>
            <person name="Chapman J."/>
            <person name="Salamov A."/>
            <person name="Terry A."/>
            <person name="Shapiro H."/>
            <person name="Lindquist E."/>
            <person name="Kapitonov V.V."/>
            <person name="Jurka J."/>
            <person name="Genikhovich G."/>
            <person name="Grigoriev I.V."/>
            <person name="Lucas S.M."/>
            <person name="Steele R.E."/>
            <person name="Finnerty J.R."/>
            <person name="Technau U."/>
            <person name="Martindale M.Q."/>
            <person name="Rokhsar D.S."/>
        </authorList>
    </citation>
    <scope>NUCLEOTIDE SEQUENCE [LARGE SCALE GENOMIC DNA]</scope>
    <source>
        <strain evidence="13">CH2 X CH6</strain>
    </source>
</reference>
<evidence type="ECO:0000256" key="3">
    <source>
        <dbReference type="ARBA" id="ARBA00022679"/>
    </source>
</evidence>
<dbReference type="HOGENOM" id="CLU_1079990_0_0_1"/>
<protein>
    <recommendedName>
        <fullName evidence="8">acetyl-CoA C-acyltransferase</fullName>
        <ecNumber evidence="8">2.3.1.16</ecNumber>
    </recommendedName>
</protein>
<sequence>KFSGGRNVVLVEGVRTPFLMSGTSYADLMPHDLQRGALQGLITKTGIDPGVVDYVCIGTVIQEVKTSNIAREDEYALRSHTLAHQATQAGKLTDVLSYQVPGTTTVLSADNGIRVSTPQQMAKLKPAFIRPFGTITAANSSFLGQILANMKALDSDWFSQNYMGRSSKVGAPPMEKLNTWGGSLSIGHPFGATGVRLVTTAANRLNEVGGKYGLVAACAAGGLRREGVATLASFLICLAYPLMPICGIHNVHIPKLPV</sequence>
<evidence type="ECO:0000313" key="13">
    <source>
        <dbReference type="Proteomes" id="UP000001593"/>
    </source>
</evidence>
<comment type="similarity">
    <text evidence="2 9">Belongs to the thiolase-like superfamily. Thiolase family.</text>
</comment>
<dbReference type="GO" id="GO:0003985">
    <property type="term" value="F:acetyl-CoA C-acetyltransferase activity"/>
    <property type="evidence" value="ECO:0000318"/>
    <property type="project" value="GO_Central"/>
</dbReference>
<dbReference type="InterPro" id="IPR020616">
    <property type="entry name" value="Thiolase_N"/>
</dbReference>
<evidence type="ECO:0000259" key="11">
    <source>
        <dbReference type="Pfam" id="PF02803"/>
    </source>
</evidence>
<dbReference type="Pfam" id="PF00108">
    <property type="entry name" value="Thiolase_N"/>
    <property type="match status" value="1"/>
</dbReference>
<keyword evidence="6" id="KW-0496">Mitochondrion</keyword>
<keyword evidence="7 9" id="KW-0012">Acyltransferase</keyword>
<evidence type="ECO:0000256" key="8">
    <source>
        <dbReference type="ARBA" id="ARBA00024073"/>
    </source>
</evidence>
<dbReference type="AlphaFoldDB" id="A7T787"/>
<keyword evidence="3 9" id="KW-0808">Transferase</keyword>
<feature type="domain" description="Thiolase C-terminal" evidence="11">
    <location>
        <begin position="138"/>
        <end position="223"/>
    </location>
</feature>
<evidence type="ECO:0000256" key="6">
    <source>
        <dbReference type="ARBA" id="ARBA00023128"/>
    </source>
</evidence>
<dbReference type="InterPro" id="IPR020613">
    <property type="entry name" value="Thiolase_CS"/>
</dbReference>
<organism evidence="12 13">
    <name type="scientific">Nematostella vectensis</name>
    <name type="common">Starlet sea anemone</name>
    <dbReference type="NCBI Taxonomy" id="45351"/>
    <lineage>
        <taxon>Eukaryota</taxon>
        <taxon>Metazoa</taxon>
        <taxon>Cnidaria</taxon>
        <taxon>Anthozoa</taxon>
        <taxon>Hexacorallia</taxon>
        <taxon>Actiniaria</taxon>
        <taxon>Edwardsiidae</taxon>
        <taxon>Nematostella</taxon>
    </lineage>
</organism>
<dbReference type="EMBL" id="DS471932">
    <property type="protein sequence ID" value="EDO28165.1"/>
    <property type="molecule type" value="Genomic_DNA"/>
</dbReference>
<dbReference type="GO" id="GO:0016507">
    <property type="term" value="C:mitochondrial fatty acid beta-oxidation multienzyme complex"/>
    <property type="evidence" value="ECO:0000318"/>
    <property type="project" value="GO_Central"/>
</dbReference>
<evidence type="ECO:0000256" key="7">
    <source>
        <dbReference type="ARBA" id="ARBA00023315"/>
    </source>
</evidence>
<dbReference type="EC" id="2.3.1.16" evidence="8"/>
<dbReference type="FunFam" id="3.40.47.10:FF:000199">
    <property type="match status" value="1"/>
</dbReference>
<dbReference type="PANTHER" id="PTHR18919:SF153">
    <property type="entry name" value="TRIFUNCTIONAL ENZYME SUBUNIT BETA, MITOCHONDRIAL"/>
    <property type="match status" value="1"/>
</dbReference>
<evidence type="ECO:0000259" key="10">
    <source>
        <dbReference type="Pfam" id="PF00108"/>
    </source>
</evidence>
<feature type="non-terminal residue" evidence="12">
    <location>
        <position position="1"/>
    </location>
</feature>
<dbReference type="GO" id="GO:0006635">
    <property type="term" value="P:fatty acid beta-oxidation"/>
    <property type="evidence" value="ECO:0000318"/>
    <property type="project" value="GO_Central"/>
</dbReference>
<proteinExistence type="inferred from homology"/>
<evidence type="ECO:0000256" key="2">
    <source>
        <dbReference type="ARBA" id="ARBA00010982"/>
    </source>
</evidence>
<keyword evidence="13" id="KW-1185">Reference proteome</keyword>
<evidence type="ECO:0000256" key="9">
    <source>
        <dbReference type="RuleBase" id="RU003557"/>
    </source>
</evidence>
<dbReference type="PROSITE" id="PS00737">
    <property type="entry name" value="THIOLASE_2"/>
    <property type="match status" value="1"/>
</dbReference>
<comment type="subcellular location">
    <subcellularLocation>
        <location evidence="1">Mitochondrion</location>
    </subcellularLocation>
</comment>
<evidence type="ECO:0000313" key="12">
    <source>
        <dbReference type="EMBL" id="EDO28165.1"/>
    </source>
</evidence>
<gene>
    <name evidence="12" type="ORF">NEMVEDRAFT_v1g223285</name>
</gene>
<keyword evidence="5" id="KW-0443">Lipid metabolism</keyword>
<evidence type="ECO:0000256" key="5">
    <source>
        <dbReference type="ARBA" id="ARBA00023098"/>
    </source>
</evidence>
<accession>A7T787</accession>
<dbReference type="InterPro" id="IPR020617">
    <property type="entry name" value="Thiolase_C"/>
</dbReference>
<dbReference type="STRING" id="45351.A7T787"/>
<keyword evidence="4" id="KW-0276">Fatty acid metabolism</keyword>
<dbReference type="PANTHER" id="PTHR18919">
    <property type="entry name" value="ACETYL-COA C-ACYLTRANSFERASE"/>
    <property type="match status" value="1"/>
</dbReference>
<dbReference type="Proteomes" id="UP000001593">
    <property type="component" value="Unassembled WGS sequence"/>
</dbReference>